<evidence type="ECO:0000256" key="9">
    <source>
        <dbReference type="ARBA" id="ARBA00023125"/>
    </source>
</evidence>
<keyword evidence="11" id="KW-0413">Isomerase</keyword>
<keyword evidence="5 15" id="KW-0378">Hydrolase</keyword>
<evidence type="ECO:0000259" key="17">
    <source>
        <dbReference type="PROSITE" id="PS51217"/>
    </source>
</evidence>
<dbReference type="CDD" id="cd17932">
    <property type="entry name" value="DEXQc_UvrD"/>
    <property type="match status" value="1"/>
</dbReference>
<dbReference type="PROSITE" id="PS51217">
    <property type="entry name" value="UVRD_HELICASE_CTER"/>
    <property type="match status" value="1"/>
</dbReference>
<dbReference type="KEGG" id="cpso:CPPEL_08475"/>
<evidence type="ECO:0000256" key="12">
    <source>
        <dbReference type="ARBA" id="ARBA00034617"/>
    </source>
</evidence>
<evidence type="ECO:0000259" key="16">
    <source>
        <dbReference type="PROSITE" id="PS51198"/>
    </source>
</evidence>
<organism evidence="18 19">
    <name type="scientific">Corynebacterium pseudopelargi</name>
    <dbReference type="NCBI Taxonomy" id="2080757"/>
    <lineage>
        <taxon>Bacteria</taxon>
        <taxon>Bacillati</taxon>
        <taxon>Actinomycetota</taxon>
        <taxon>Actinomycetes</taxon>
        <taxon>Mycobacteriales</taxon>
        <taxon>Corynebacteriaceae</taxon>
        <taxon>Corynebacterium</taxon>
    </lineage>
</organism>
<evidence type="ECO:0000256" key="3">
    <source>
        <dbReference type="ARBA" id="ARBA00022741"/>
    </source>
</evidence>
<keyword evidence="7" id="KW-0269">Exonuclease</keyword>
<keyword evidence="6 15" id="KW-0347">Helicase</keyword>
<dbReference type="InterPro" id="IPR013986">
    <property type="entry name" value="DExx_box_DNA_helicase_dom_sf"/>
</dbReference>
<name>A0A3G6IYR0_9CORY</name>
<dbReference type="InterPro" id="IPR011604">
    <property type="entry name" value="PDDEXK-like_dom_sf"/>
</dbReference>
<dbReference type="GO" id="GO:0005829">
    <property type="term" value="C:cytosol"/>
    <property type="evidence" value="ECO:0007669"/>
    <property type="project" value="TreeGrafter"/>
</dbReference>
<comment type="similarity">
    <text evidence="1">Belongs to the helicase family. UvrD subfamily.</text>
</comment>
<keyword evidence="4" id="KW-0227">DNA damage</keyword>
<feature type="domain" description="UvrD-like helicase ATP-binding" evidence="16">
    <location>
        <begin position="15"/>
        <end position="352"/>
    </location>
</feature>
<dbReference type="Pfam" id="PF13361">
    <property type="entry name" value="UvrD_C"/>
    <property type="match status" value="1"/>
</dbReference>
<accession>A0A3G6IYR0</accession>
<dbReference type="InterPro" id="IPR014016">
    <property type="entry name" value="UvrD-like_ATP-bd"/>
</dbReference>
<protein>
    <recommendedName>
        <fullName evidence="13">DNA 3'-5' helicase</fullName>
        <ecNumber evidence="13">5.6.2.4</ecNumber>
    </recommendedName>
</protein>
<keyword evidence="19" id="KW-1185">Reference proteome</keyword>
<dbReference type="Proteomes" id="UP000271426">
    <property type="component" value="Chromosome"/>
</dbReference>
<evidence type="ECO:0000256" key="14">
    <source>
        <dbReference type="ARBA" id="ARBA00048988"/>
    </source>
</evidence>
<evidence type="ECO:0000256" key="8">
    <source>
        <dbReference type="ARBA" id="ARBA00022840"/>
    </source>
</evidence>
<keyword evidence="2" id="KW-0540">Nuclease</keyword>
<keyword evidence="8 15" id="KW-0067">ATP-binding</keyword>
<dbReference type="GO" id="GO:0005524">
    <property type="term" value="F:ATP binding"/>
    <property type="evidence" value="ECO:0007669"/>
    <property type="project" value="UniProtKB-UniRule"/>
</dbReference>
<keyword evidence="9" id="KW-0238">DNA-binding</keyword>
<dbReference type="GO" id="GO:0004527">
    <property type="term" value="F:exonuclease activity"/>
    <property type="evidence" value="ECO:0007669"/>
    <property type="project" value="UniProtKB-KW"/>
</dbReference>
<dbReference type="PANTHER" id="PTHR11070:SF55">
    <property type="entry name" value="DNA 3'-5' HELICASE"/>
    <property type="match status" value="1"/>
</dbReference>
<evidence type="ECO:0000256" key="6">
    <source>
        <dbReference type="ARBA" id="ARBA00022806"/>
    </source>
</evidence>
<dbReference type="InterPro" id="IPR011335">
    <property type="entry name" value="Restrct_endonuc-II-like"/>
</dbReference>
<dbReference type="EMBL" id="CP033898">
    <property type="protein sequence ID" value="AZA09798.1"/>
    <property type="molecule type" value="Genomic_DNA"/>
</dbReference>
<feature type="domain" description="UvrD-like helicase C-terminal" evidence="17">
    <location>
        <begin position="359"/>
        <end position="676"/>
    </location>
</feature>
<evidence type="ECO:0000256" key="1">
    <source>
        <dbReference type="ARBA" id="ARBA00009922"/>
    </source>
</evidence>
<dbReference type="GO" id="GO:0003677">
    <property type="term" value="F:DNA binding"/>
    <property type="evidence" value="ECO:0007669"/>
    <property type="project" value="UniProtKB-KW"/>
</dbReference>
<evidence type="ECO:0000256" key="5">
    <source>
        <dbReference type="ARBA" id="ARBA00022801"/>
    </source>
</evidence>
<dbReference type="SUPFAM" id="SSF52980">
    <property type="entry name" value="Restriction endonuclease-like"/>
    <property type="match status" value="1"/>
</dbReference>
<dbReference type="GO" id="GO:0016887">
    <property type="term" value="F:ATP hydrolysis activity"/>
    <property type="evidence" value="ECO:0007669"/>
    <property type="project" value="RHEA"/>
</dbReference>
<keyword evidence="3 15" id="KW-0547">Nucleotide-binding</keyword>
<dbReference type="PANTHER" id="PTHR11070">
    <property type="entry name" value="UVRD / RECB / PCRA DNA HELICASE FAMILY MEMBER"/>
    <property type="match status" value="1"/>
</dbReference>
<evidence type="ECO:0000256" key="7">
    <source>
        <dbReference type="ARBA" id="ARBA00022839"/>
    </source>
</evidence>
<feature type="binding site" evidence="15">
    <location>
        <begin position="36"/>
        <end position="43"/>
    </location>
    <ligand>
        <name>ATP</name>
        <dbReference type="ChEBI" id="CHEBI:30616"/>
    </ligand>
</feature>
<dbReference type="EC" id="5.6.2.4" evidence="13"/>
<dbReference type="InterPro" id="IPR000212">
    <property type="entry name" value="DNA_helicase_UvrD/REP"/>
</dbReference>
<dbReference type="SUPFAM" id="SSF52540">
    <property type="entry name" value="P-loop containing nucleoside triphosphate hydrolases"/>
    <property type="match status" value="1"/>
</dbReference>
<gene>
    <name evidence="18" type="primary">pcrA</name>
    <name evidence="18" type="ORF">CPPEL_08475</name>
</gene>
<dbReference type="GO" id="GO:0033202">
    <property type="term" value="C:DNA helicase complex"/>
    <property type="evidence" value="ECO:0007669"/>
    <property type="project" value="TreeGrafter"/>
</dbReference>
<dbReference type="GO" id="GO:0043138">
    <property type="term" value="F:3'-5' DNA helicase activity"/>
    <property type="evidence" value="ECO:0007669"/>
    <property type="project" value="UniProtKB-EC"/>
</dbReference>
<evidence type="ECO:0000313" key="19">
    <source>
        <dbReference type="Proteomes" id="UP000271426"/>
    </source>
</evidence>
<dbReference type="GO" id="GO:0000725">
    <property type="term" value="P:recombinational repair"/>
    <property type="evidence" value="ECO:0007669"/>
    <property type="project" value="TreeGrafter"/>
</dbReference>
<evidence type="ECO:0000256" key="4">
    <source>
        <dbReference type="ARBA" id="ARBA00022763"/>
    </source>
</evidence>
<evidence type="ECO:0000313" key="18">
    <source>
        <dbReference type="EMBL" id="AZA09798.1"/>
    </source>
</evidence>
<dbReference type="Gene3D" id="3.90.320.10">
    <property type="match status" value="1"/>
</dbReference>
<dbReference type="Gene3D" id="3.40.50.300">
    <property type="entry name" value="P-loop containing nucleotide triphosphate hydrolases"/>
    <property type="match status" value="3"/>
</dbReference>
<comment type="catalytic activity">
    <reaction evidence="14">
        <text>ATP + H2O = ADP + phosphate + H(+)</text>
        <dbReference type="Rhea" id="RHEA:13065"/>
        <dbReference type="ChEBI" id="CHEBI:15377"/>
        <dbReference type="ChEBI" id="CHEBI:15378"/>
        <dbReference type="ChEBI" id="CHEBI:30616"/>
        <dbReference type="ChEBI" id="CHEBI:43474"/>
        <dbReference type="ChEBI" id="CHEBI:456216"/>
        <dbReference type="EC" id="5.6.2.4"/>
    </reaction>
</comment>
<evidence type="ECO:0000256" key="2">
    <source>
        <dbReference type="ARBA" id="ARBA00022722"/>
    </source>
</evidence>
<keyword evidence="10" id="KW-0234">DNA repair</keyword>
<dbReference type="Gene3D" id="1.10.486.10">
    <property type="entry name" value="PCRA, domain 4"/>
    <property type="match status" value="1"/>
</dbReference>
<proteinExistence type="inferred from homology"/>
<dbReference type="InterPro" id="IPR014017">
    <property type="entry name" value="DNA_helicase_UvrD-like_C"/>
</dbReference>
<evidence type="ECO:0000256" key="10">
    <source>
        <dbReference type="ARBA" id="ARBA00023204"/>
    </source>
</evidence>
<sequence>MINPVQLSQYLGQPYPPTTQQAAVIGAPLASSLVVAGAGAGKTETMAARVVWLVANGLVAPEQVLGLTFTNKAAQQLAQRISGRLTTLRQSAHFDELDALLGDEQSLRATLEVIAPTVATYDSFAGRLVREFGLLLPVEPSARIISRTELMLIAQRVLKEYRGPINSNLAFNTLVSRLVDLNAEMEANLVEPQAIREETHALFAEADAVPTGRESINKTATEYLQAQEVRLQLLPVVEQFRSYLREEKLMTFNQQMALAARLASEHPEVGAAMRERFSVVLLDEYQDTSYAQRVLLSALFAESHVTAVGDPMQSIYGWRGGSASNLERFPEDFPHEGKPAKKYELTTSFRNPSSVLTLANQVATSILGSAHNPKRLVQPLEPLPNQGPGSVALGAFPTREEEIATVADALAQRYYQRESDTPFTAAVLMRKQRDFAPMEQALRERGVPVEVVGLSGLLTIPEVADMLAIASMLVDPADNRASFHVLASAAVGLDAADIKALQRRANELGGSKEINTESIADPLEKLKAQIQQVLQSDQENLAGLADAVADIGDAQRIGLSPEGELRVRDLAAKLRFLRASATNVALPDVFANIERVFNIRTEVLQRPEHAGRVVGTTHLDRFAEVVEEYSRLKGATLPQFLQYVRMAIEHDKGLDPGDVEVHSERVQILTVHKSKGLEWQHVAVMHCDSDTYKARTETWLKQEHRIPSALLGDADEDDQSMFGSPVLSEVDTETKAAFARSLERHREAFKQKNAAEAIRLFYVAMTRAEDSLLLTCSEKPPFEAFEQLHDVVDADAILRWEFKPEDGKEQQLPRSAVFPQPLEPKGADEVMAALESLPELIQDGDLFQTWEQDVSAIIQEHKALEAPSVEVALPRELTATDLVSLRDNPERFARRKRRPVPFKPNEYAKRGTAFHEWIERQFGQAALLDEQELAFGEEYVEENLDQLKEHFLASEWLDRTPVAVEQPFEVAIGRHVLRGRMDAVFAQDDGFLVVDWKTGQLPTAQERKSVEMQLAVYRLAWAKLQGIEPEAVQAAFYYVSKHELLAPQHLPDAEELAQLLEAQNPKR</sequence>
<dbReference type="Pfam" id="PF12705">
    <property type="entry name" value="PDDEXK_1"/>
    <property type="match status" value="1"/>
</dbReference>
<dbReference type="AlphaFoldDB" id="A0A3G6IYR0"/>
<reference evidence="18 19" key="1">
    <citation type="submission" date="2018-11" db="EMBL/GenBank/DDBJ databases">
        <authorList>
            <person name="Kleinhagauer T."/>
            <person name="Glaeser S.P."/>
            <person name="Spergser J."/>
            <person name="Ruckert C."/>
            <person name="Kaempfer P."/>
            <person name="Busse H.-J."/>
        </authorList>
    </citation>
    <scope>NUCLEOTIDE SEQUENCE [LARGE SCALE GENOMIC DNA]</scope>
    <source>
        <strain evidence="18 19">812CH</strain>
    </source>
</reference>
<dbReference type="PROSITE" id="PS51198">
    <property type="entry name" value="UVRD_HELICASE_ATP_BIND"/>
    <property type="match status" value="1"/>
</dbReference>
<dbReference type="Gene3D" id="1.10.10.160">
    <property type="match status" value="1"/>
</dbReference>
<evidence type="ECO:0000256" key="11">
    <source>
        <dbReference type="ARBA" id="ARBA00023235"/>
    </source>
</evidence>
<comment type="catalytic activity">
    <reaction evidence="12">
        <text>Couples ATP hydrolysis with the unwinding of duplex DNA by translocating in the 3'-5' direction.</text>
        <dbReference type="EC" id="5.6.2.4"/>
    </reaction>
</comment>
<evidence type="ECO:0000256" key="15">
    <source>
        <dbReference type="PROSITE-ProRule" id="PRU00560"/>
    </source>
</evidence>
<dbReference type="InterPro" id="IPR027417">
    <property type="entry name" value="P-loop_NTPase"/>
</dbReference>
<dbReference type="Pfam" id="PF00580">
    <property type="entry name" value="UvrD-helicase"/>
    <property type="match status" value="1"/>
</dbReference>
<dbReference type="RefSeq" id="WP_123960679.1">
    <property type="nucleotide sequence ID" value="NZ_CP033898.1"/>
</dbReference>
<evidence type="ECO:0000256" key="13">
    <source>
        <dbReference type="ARBA" id="ARBA00034808"/>
    </source>
</evidence>
<dbReference type="OrthoDB" id="4812256at2"/>
<dbReference type="InterPro" id="IPR038726">
    <property type="entry name" value="PDDEXK_AddAB-type"/>
</dbReference>